<evidence type="ECO:0000313" key="2">
    <source>
        <dbReference type="Proteomes" id="UP000827976"/>
    </source>
</evidence>
<dbReference type="Proteomes" id="UP000827976">
    <property type="component" value="Chromosome 13"/>
</dbReference>
<gene>
    <name evidence="1" type="ORF">IHE45_13G028300</name>
</gene>
<accession>A0ACB7UXB5</accession>
<comment type="caution">
    <text evidence="1">The sequence shown here is derived from an EMBL/GenBank/DDBJ whole genome shotgun (WGS) entry which is preliminary data.</text>
</comment>
<evidence type="ECO:0000313" key="1">
    <source>
        <dbReference type="EMBL" id="KAH7665346.1"/>
    </source>
</evidence>
<keyword evidence="2" id="KW-1185">Reference proteome</keyword>
<dbReference type="EMBL" id="CM037023">
    <property type="protein sequence ID" value="KAH7665346.1"/>
    <property type="molecule type" value="Genomic_DNA"/>
</dbReference>
<sequence length="210" mass="22461">MRKEFVRAYQGRISPYDRMASVDEGLGERHVEKWGKGKQRSRRQRSPEMATEEENLALCLVMLARGESDRWRSAPTYSCSVCGKVFGSYQALGGHKASHRKPAGGEEPVAVAVAVVGGGGGGKGQHQCSVCLKTFASGQALGGHKRCHYDGSGGVATAEAAVVTRGFDLNLPAVGEMGFEAGRRCAAAEEEEEEVLSPLVMKKPRLLIPA</sequence>
<protein>
    <submittedName>
        <fullName evidence="1">Beta-beta-alpha zinc fingers domain-containing protein</fullName>
    </submittedName>
</protein>
<organism evidence="1 2">
    <name type="scientific">Dioscorea alata</name>
    <name type="common">Purple yam</name>
    <dbReference type="NCBI Taxonomy" id="55571"/>
    <lineage>
        <taxon>Eukaryota</taxon>
        <taxon>Viridiplantae</taxon>
        <taxon>Streptophyta</taxon>
        <taxon>Embryophyta</taxon>
        <taxon>Tracheophyta</taxon>
        <taxon>Spermatophyta</taxon>
        <taxon>Magnoliopsida</taxon>
        <taxon>Liliopsida</taxon>
        <taxon>Dioscoreales</taxon>
        <taxon>Dioscoreaceae</taxon>
        <taxon>Dioscorea</taxon>
    </lineage>
</organism>
<name>A0ACB7UXB5_DIOAL</name>
<proteinExistence type="predicted"/>
<reference evidence="2" key="1">
    <citation type="journal article" date="2022" name="Nat. Commun.">
        <title>Chromosome evolution and the genetic basis of agronomically important traits in greater yam.</title>
        <authorList>
            <person name="Bredeson J.V."/>
            <person name="Lyons J.B."/>
            <person name="Oniyinde I.O."/>
            <person name="Okereke N.R."/>
            <person name="Kolade O."/>
            <person name="Nnabue I."/>
            <person name="Nwadili C.O."/>
            <person name="Hribova E."/>
            <person name="Parker M."/>
            <person name="Nwogha J."/>
            <person name="Shu S."/>
            <person name="Carlson J."/>
            <person name="Kariba R."/>
            <person name="Muthemba S."/>
            <person name="Knop K."/>
            <person name="Barton G.J."/>
            <person name="Sherwood A.V."/>
            <person name="Lopez-Montes A."/>
            <person name="Asiedu R."/>
            <person name="Jamnadass R."/>
            <person name="Muchugi A."/>
            <person name="Goodstein D."/>
            <person name="Egesi C.N."/>
            <person name="Featherston J."/>
            <person name="Asfaw A."/>
            <person name="Simpson G.G."/>
            <person name="Dolezel J."/>
            <person name="Hendre P.S."/>
            <person name="Van Deynze A."/>
            <person name="Kumar P.L."/>
            <person name="Obidiegwu J.E."/>
            <person name="Bhattacharjee R."/>
            <person name="Rokhsar D.S."/>
        </authorList>
    </citation>
    <scope>NUCLEOTIDE SEQUENCE [LARGE SCALE GENOMIC DNA]</scope>
    <source>
        <strain evidence="2">cv. TDa95/00328</strain>
    </source>
</reference>